<name>A0A812DFE4_ACAPH</name>
<comment type="caution">
    <text evidence="2">The sequence shown here is derived from an EMBL/GenBank/DDBJ whole genome shotgun (WGS) entry which is preliminary data.</text>
</comment>
<feature type="transmembrane region" description="Helical" evidence="1">
    <location>
        <begin position="1364"/>
        <end position="1381"/>
    </location>
</feature>
<gene>
    <name evidence="2" type="ORF">SPHA_51938</name>
</gene>
<keyword evidence="1" id="KW-1133">Transmembrane helix</keyword>
<feature type="transmembrane region" description="Helical" evidence="1">
    <location>
        <begin position="2076"/>
        <end position="2093"/>
    </location>
</feature>
<dbReference type="EMBL" id="CAHIKZ030003185">
    <property type="protein sequence ID" value="CAE1297294.1"/>
    <property type="molecule type" value="Genomic_DNA"/>
</dbReference>
<feature type="transmembrane region" description="Helical" evidence="1">
    <location>
        <begin position="1681"/>
        <end position="1703"/>
    </location>
</feature>
<proteinExistence type="predicted"/>
<feature type="transmembrane region" description="Helical" evidence="1">
    <location>
        <begin position="140"/>
        <end position="167"/>
    </location>
</feature>
<dbReference type="Proteomes" id="UP000597762">
    <property type="component" value="Unassembled WGS sequence"/>
</dbReference>
<organism evidence="2 3">
    <name type="scientific">Acanthosepion pharaonis</name>
    <name type="common">Pharaoh cuttlefish</name>
    <name type="synonym">Sepia pharaonis</name>
    <dbReference type="NCBI Taxonomy" id="158019"/>
    <lineage>
        <taxon>Eukaryota</taxon>
        <taxon>Metazoa</taxon>
        <taxon>Spiralia</taxon>
        <taxon>Lophotrochozoa</taxon>
        <taxon>Mollusca</taxon>
        <taxon>Cephalopoda</taxon>
        <taxon>Coleoidea</taxon>
        <taxon>Decapodiformes</taxon>
        <taxon>Sepiida</taxon>
        <taxon>Sepiina</taxon>
        <taxon>Sepiidae</taxon>
        <taxon>Acanthosepion</taxon>
    </lineage>
</organism>
<feature type="transmembrane region" description="Helical" evidence="1">
    <location>
        <begin position="510"/>
        <end position="529"/>
    </location>
</feature>
<feature type="transmembrane region" description="Helical" evidence="1">
    <location>
        <begin position="712"/>
        <end position="732"/>
    </location>
</feature>
<feature type="transmembrane region" description="Helical" evidence="1">
    <location>
        <begin position="924"/>
        <end position="949"/>
    </location>
</feature>
<feature type="transmembrane region" description="Helical" evidence="1">
    <location>
        <begin position="12"/>
        <end position="32"/>
    </location>
</feature>
<feature type="transmembrane region" description="Helical" evidence="1">
    <location>
        <begin position="1210"/>
        <end position="1230"/>
    </location>
</feature>
<feature type="transmembrane region" description="Helical" evidence="1">
    <location>
        <begin position="1540"/>
        <end position="1562"/>
    </location>
</feature>
<feature type="transmembrane region" description="Helical" evidence="1">
    <location>
        <begin position="1060"/>
        <end position="1088"/>
    </location>
</feature>
<evidence type="ECO:0000313" key="3">
    <source>
        <dbReference type="Proteomes" id="UP000597762"/>
    </source>
</evidence>
<feature type="transmembrane region" description="Helical" evidence="1">
    <location>
        <begin position="576"/>
        <end position="600"/>
    </location>
</feature>
<keyword evidence="1" id="KW-0472">Membrane</keyword>
<feature type="transmembrane region" description="Helical" evidence="1">
    <location>
        <begin position="390"/>
        <end position="414"/>
    </location>
</feature>
<feature type="transmembrane region" description="Helical" evidence="1">
    <location>
        <begin position="1574"/>
        <end position="1592"/>
    </location>
</feature>
<sequence>MAFTSSSSLHDPAVTLHFFFLSAVTLGLSWLSTSSSSLPTWAIMAFHFFFLSAVTLPSGLLLPLSDPWAIMAFLLLPLCRDPVGYHGFPLLLPLCRDPSGYHGFPFFFLSAVTLQGVGYHGFPLLLPLCRDPSGGRGLHFFFLSAVTLSVGYHGFPLLLSAVTLQGYHGFPLLLTLCREVGYHGFPLLLPLCRDPSGWAIMAFLLLPLCRDPSGGWAIMAFHFFFLSAVTPFRGGLSWLSTSSSSLPTWAIMAFHFFFSLVTPWAIPSTSSSSLPCCGLSWLSTSSSSLPVGYHGPFLCRDPSRWAIIAFTSSSLLPICSRDPSVTLQAIMAFLLLPLCRDPSGRGVYFFFLSAVTLPWAIMGRGLSWLSLLLPLCRDPFGLSWLSSSSLPWAIMAFHFFFLSAVTLQVGYGLYHGFFTSSSSLCRDPSGRRLSWLSTSSSSAVTLLAIMAFHFFFLSAVTLQLGYHGFPLLLPLCRDPSGDGYHGFHFFFLSAVTLQAIIAFHFFFLSAVTFMAILGFPFFFLSAVTLQDVGYHGFPLLLLPVGYHGFHFFFLSAVTLLGYHGFPLLLPLCRRGLSWLSFFFLSAVTLLWAIMAFHFFFLSVTLQAFLLHSLFLCRDPWAIMAFHFFFLSAVTLQFIGLGFHFFFLSAGPFGPLLLPLCRDPSGCWAIMAFHFFFLSAVGYHPCHGFLLLLCNPLLEVGYHGFPLLLPLCRWAIMAFHFFFLSAMTLHSGLSHWLSTSSFPLCRDPSGQAIMAFLLLLPLCRDPSGCGVGLSWLSLLLPLCRDPSGVGYHGFPSSSSSLPWAIMAFLLLPCLTLPLSFHFLLWAYHGFHFFFLSAVTLQDVGLGFISGFFHFFFLSAVTLQYVGYHGFPLLLPLCRDPSGSLGYHGFPSSSLSAVTPFKWKISWLPLLLPLCRDPSRTLGYPWLSLLLFLSAVTHGWAIMDFHFFFLSAIDTSRTLHRRVGYHGFPLLLPLCLGGLSLTLGEEAFHFFFLSAALQNDVGYHGFPFFFLSAVTLQDVGYHGFPFFLCSDPSAVHPLPLCRDPSGTVGYPWLSTSSSSLPWAWAIMAFHFFFLSAVTLQGAGLSLLLPLCRDPSGQVGHGFHFFFLSAVTLQKVVGLSIAFHFFFVTLCPQTHDSSVTLSIFPPLRYHGFPLLLPLCREAPFRLLAIMAFLLLPLCRDPSGRWAIMAFHFFFPFLLLPLCRDPSGRSWAIMAFPLLLPLSAYPWLSLLLPLCRDPSGCGPSSWLSLLLPLLCRDPSSIMAFTSSSSLPFHFFFLSAVMWAIAAFLLLPLCRDPSGLLGYHGFPLLLPLCRDPSGLGLSLLLLSAVTLQVAIMAFHFFFLSAVTFIGSGLTSSSSLMTLQVYWDHGFGLSWLSHFFFLSAVTLQDVGYHGFPLTSYSAVTLIIGLSFPLLLPLTPLGYHGFPFFFLSGPFSYWAILAFTSSSSAVTLQDGLSLDLSAVTLRWWAITWLSLLLPLCRDPSGWAIRLSRGLSLAFTSSFLPLCHDPFRTVGYHGFPFFFLSDPCGLQDFFFSHGPFGGQWASSFFLSAVTLQVIGLSWLSLLLPLCRDPSRVVGYHGFHFFFLSVVTLLSWLSLLLPLCRDPSGHDVASWLSLLLPLFRDPSGWAIMAFTSSSLCRDPSGRWAIMAFFFFFLSRDPSGAIMAFHFFFLSAVTLQVVGYHGFPFFFLFRTGGLLGFPSSCSLWAIMAFTSSSLHDPSVGYPWLSFFFLSAVIRVAFHFFFLSAVTLQEAIMAFHFFFLVTLQGFGLSWLSSSLCRDPSGRGLSWLSLLLPLCRDPSGLLLPLLWAIMAFHFFFLSAVTLQDVGYHGSFFFLCRDPSGWVGLSWLSLLLPLCRDPSGGLSTSSSSLTLQDFGWAIMAFHFFFLSAVGYHGFPLLLPLCRDPFRTWGLSWLSLLLPLCRDPSGVGYHGFQVGYLLLTLCRDPSGGLCGFPLLPLCRDPSGGLSAAAFPSSSSSSLTLQRTWAITWLSLLLHSVTLWPGYHAHFFPSARDPSGRPADFLSAGPFRGLSWLSLLLPLCCDPSGRGAISFPLLLTLSLGRVSTSSSSAMTHGRIGLSWLSTSSSSLPTWAIGFHFFFLSAVTLQRGTGYHGFPLLLPLCRDPYLAFFFFLSAVTLQAIMAFTSSSSLP</sequence>
<feature type="transmembrane region" description="Helical" evidence="1">
    <location>
        <begin position="799"/>
        <end position="823"/>
    </location>
</feature>
<accession>A0A812DFE4</accession>
<reference evidence="2" key="1">
    <citation type="submission" date="2021-01" db="EMBL/GenBank/DDBJ databases">
        <authorList>
            <person name="Li R."/>
            <person name="Bekaert M."/>
        </authorList>
    </citation>
    <scope>NUCLEOTIDE SEQUENCE</scope>
    <source>
        <strain evidence="2">Farmed</strain>
    </source>
</reference>
<feature type="transmembrane region" description="Helical" evidence="1">
    <location>
        <begin position="667"/>
        <end position="692"/>
    </location>
</feature>
<keyword evidence="3" id="KW-1185">Reference proteome</keyword>
<feature type="transmembrane region" description="Helical" evidence="1">
    <location>
        <begin position="38"/>
        <end position="56"/>
    </location>
</feature>
<feature type="transmembrane region" description="Helical" evidence="1">
    <location>
        <begin position="844"/>
        <end position="865"/>
    </location>
</feature>
<feature type="transmembrane region" description="Helical" evidence="1">
    <location>
        <begin position="2113"/>
        <end position="2132"/>
    </location>
</feature>
<feature type="transmembrane region" description="Helical" evidence="1">
    <location>
        <begin position="1266"/>
        <end position="1286"/>
    </location>
</feature>
<feature type="transmembrane region" description="Helical" evidence="1">
    <location>
        <begin position="1100"/>
        <end position="1124"/>
    </location>
</feature>
<feature type="transmembrane region" description="Helical" evidence="1">
    <location>
        <begin position="1715"/>
        <end position="1737"/>
    </location>
</feature>
<evidence type="ECO:0000256" key="1">
    <source>
        <dbReference type="SAM" id="Phobius"/>
    </source>
</evidence>
<evidence type="ECO:0000313" key="2">
    <source>
        <dbReference type="EMBL" id="CAE1297294.1"/>
    </source>
</evidence>
<feature type="transmembrane region" description="Helical" evidence="1">
    <location>
        <begin position="1182"/>
        <end position="1198"/>
    </location>
</feature>
<feature type="transmembrane region" description="Helical" evidence="1">
    <location>
        <begin position="484"/>
        <end position="503"/>
    </location>
</feature>
<feature type="transmembrane region" description="Helical" evidence="1">
    <location>
        <begin position="246"/>
        <end position="266"/>
    </location>
</feature>
<feature type="transmembrane region" description="Helical" evidence="1">
    <location>
        <begin position="1656"/>
        <end position="1674"/>
    </location>
</feature>
<feature type="transmembrane region" description="Helical" evidence="1">
    <location>
        <begin position="216"/>
        <end position="234"/>
    </location>
</feature>
<feature type="transmembrane region" description="Helical" evidence="1">
    <location>
        <begin position="1793"/>
        <end position="1814"/>
    </location>
</feature>
<keyword evidence="1" id="KW-0812">Transmembrane</keyword>
<feature type="transmembrane region" description="Helical" evidence="1">
    <location>
        <begin position="1826"/>
        <end position="1845"/>
    </location>
</feature>
<feature type="transmembrane region" description="Helical" evidence="1">
    <location>
        <begin position="106"/>
        <end position="128"/>
    </location>
</feature>
<feature type="transmembrane region" description="Helical" evidence="1">
    <location>
        <begin position="1865"/>
        <end position="1889"/>
    </location>
</feature>
<protein>
    <submittedName>
        <fullName evidence="2">Uncharacterized protein</fullName>
    </submittedName>
</protein>
<feature type="transmembrane region" description="Helical" evidence="1">
    <location>
        <begin position="435"/>
        <end position="464"/>
    </location>
</feature>
<feature type="transmembrane region" description="Helical" evidence="1">
    <location>
        <begin position="1744"/>
        <end position="1764"/>
    </location>
</feature>
<feature type="transmembrane region" description="Helical" evidence="1">
    <location>
        <begin position="961"/>
        <end position="981"/>
    </location>
</feature>
<feature type="transmembrane region" description="Helical" evidence="1">
    <location>
        <begin position="1318"/>
        <end position="1344"/>
    </location>
</feature>
<feature type="transmembrane region" description="Helical" evidence="1">
    <location>
        <begin position="1393"/>
        <end position="1412"/>
    </location>
</feature>
<feature type="transmembrane region" description="Helical" evidence="1">
    <location>
        <begin position="549"/>
        <end position="569"/>
    </location>
</feature>
<feature type="transmembrane region" description="Helical" evidence="1">
    <location>
        <begin position="347"/>
        <end position="370"/>
    </location>
</feature>